<keyword evidence="4 9" id="KW-0378">Hydrolase</keyword>
<gene>
    <name evidence="10" type="ORF">PV05_08347</name>
</gene>
<evidence type="ECO:0000256" key="4">
    <source>
        <dbReference type="ARBA" id="ARBA00022801"/>
    </source>
</evidence>
<keyword evidence="11" id="KW-1185">Reference proteome</keyword>
<organism evidence="10 11">
    <name type="scientific">Exophiala xenobiotica</name>
    <dbReference type="NCBI Taxonomy" id="348802"/>
    <lineage>
        <taxon>Eukaryota</taxon>
        <taxon>Fungi</taxon>
        <taxon>Dikarya</taxon>
        <taxon>Ascomycota</taxon>
        <taxon>Pezizomycotina</taxon>
        <taxon>Eurotiomycetes</taxon>
        <taxon>Chaetothyriomycetidae</taxon>
        <taxon>Chaetothyriales</taxon>
        <taxon>Herpotrichiellaceae</taxon>
        <taxon>Exophiala</taxon>
    </lineage>
</organism>
<evidence type="ECO:0000256" key="5">
    <source>
        <dbReference type="ARBA" id="ARBA00023157"/>
    </source>
</evidence>
<dbReference type="InterPro" id="IPR001382">
    <property type="entry name" value="Glyco_hydro_47"/>
</dbReference>
<protein>
    <recommendedName>
        <fullName evidence="9">alpha-1,2-Mannosidase</fullName>
        <ecNumber evidence="9">3.2.1.-</ecNumber>
    </recommendedName>
</protein>
<dbReference type="GO" id="GO:0005975">
    <property type="term" value="P:carbohydrate metabolic process"/>
    <property type="evidence" value="ECO:0007669"/>
    <property type="project" value="InterPro"/>
</dbReference>
<evidence type="ECO:0000256" key="3">
    <source>
        <dbReference type="ARBA" id="ARBA00007658"/>
    </source>
</evidence>
<keyword evidence="7" id="KW-0106">Calcium</keyword>
<dbReference type="EMBL" id="KN847321">
    <property type="protein sequence ID" value="KIW52724.1"/>
    <property type="molecule type" value="Genomic_DNA"/>
</dbReference>
<dbReference type="PRINTS" id="PR00747">
    <property type="entry name" value="GLYHDRLASE47"/>
</dbReference>
<feature type="active site" evidence="6">
    <location>
        <position position="454"/>
    </location>
</feature>
<dbReference type="Gene3D" id="1.50.10.10">
    <property type="match status" value="1"/>
</dbReference>
<sequence length="569" mass="65025">MSWLNVPQKKLVKVVLSVFTLILILHFLTTGSSKPNQIQHNFKRKSLVQRERQDAVRREFLHAWTGYQDHAWMADVLMPLSGGRREQFCGWSATLVDALDTLIIMGLDEEFQEALNATLTIDFADSIGHCNVNLFESTIRYLGGLMAAYDLSNDARILPKLVQLGDMLHLAFNTSNGMPCTMCNLATKDAVIESSENAALADVGSLYLEFARLSQVTGDEKYMHTIDVLSEVFARSQNDSSIPGLWPENLSPRVVDGPQSYDFARKSSRYALGAMSDSAYEYLVKAHLFMGKTRHVYGSMWELASRQIKQYLLFRAFIPGANDTDIIFPGIATRDLGVRETLLETRTEHLACFAGGMFAMAARIFDNPDDFYIGEQITNGCVWAYQKSPTGIMPETLTLLPCSTDDGQQCEWSDEYWTVQSNRSENCMNGNCQYHRFPPGFLQVKDPSYKLRPEAIESVFIMWRMTGDEYWREVGWEMFENIIEHTRSPFGHAALMSTMEVYQRDTYERGLMVRKVLARQMDDMESFWFAETLKYFYLLFSEPSLISLDEWVLNTEAHPFRLTEGIRGF</sequence>
<dbReference type="GO" id="GO:0005509">
    <property type="term" value="F:calcium ion binding"/>
    <property type="evidence" value="ECO:0007669"/>
    <property type="project" value="InterPro"/>
</dbReference>
<comment type="cofactor">
    <cofactor evidence="1 7">
        <name>Ca(2+)</name>
        <dbReference type="ChEBI" id="CHEBI:29108"/>
    </cofactor>
</comment>
<comment type="pathway">
    <text evidence="2">Protein modification; protein glycosylation.</text>
</comment>
<accession>A0A0D2EY29</accession>
<feature type="active site" description="Proton donor" evidence="6">
    <location>
        <position position="136"/>
    </location>
</feature>
<dbReference type="UniPathway" id="UPA00378"/>
<dbReference type="GO" id="GO:0004571">
    <property type="term" value="F:mannosyl-oligosaccharide 1,2-alpha-mannosidase activity"/>
    <property type="evidence" value="ECO:0007669"/>
    <property type="project" value="InterPro"/>
</dbReference>
<dbReference type="InterPro" id="IPR036026">
    <property type="entry name" value="Seven-hairpin_glycosidases"/>
</dbReference>
<evidence type="ECO:0000256" key="1">
    <source>
        <dbReference type="ARBA" id="ARBA00001913"/>
    </source>
</evidence>
<evidence type="ECO:0000313" key="10">
    <source>
        <dbReference type="EMBL" id="KIW52724.1"/>
    </source>
</evidence>
<keyword evidence="7" id="KW-0479">Metal-binding</keyword>
<evidence type="ECO:0000256" key="9">
    <source>
        <dbReference type="RuleBase" id="RU361193"/>
    </source>
</evidence>
<name>A0A0D2EY29_9EURO</name>
<dbReference type="SUPFAM" id="SSF48225">
    <property type="entry name" value="Seven-hairpin glycosidases"/>
    <property type="match status" value="1"/>
</dbReference>
<dbReference type="InterPro" id="IPR050749">
    <property type="entry name" value="Glycosyl_Hydrolase_47"/>
</dbReference>
<dbReference type="GO" id="GO:0005783">
    <property type="term" value="C:endoplasmic reticulum"/>
    <property type="evidence" value="ECO:0007669"/>
    <property type="project" value="TreeGrafter"/>
</dbReference>
<evidence type="ECO:0000256" key="2">
    <source>
        <dbReference type="ARBA" id="ARBA00004922"/>
    </source>
</evidence>
<evidence type="ECO:0000256" key="8">
    <source>
        <dbReference type="PIRSR" id="PIRSR601382-3"/>
    </source>
</evidence>
<dbReference type="RefSeq" id="XP_013313308.1">
    <property type="nucleotide sequence ID" value="XM_013457854.1"/>
</dbReference>
<dbReference type="GO" id="GO:0016020">
    <property type="term" value="C:membrane"/>
    <property type="evidence" value="ECO:0007669"/>
    <property type="project" value="InterPro"/>
</dbReference>
<feature type="active site" description="Proton donor" evidence="6">
    <location>
        <position position="395"/>
    </location>
</feature>
<dbReference type="PANTHER" id="PTHR11742:SF103">
    <property type="entry name" value="ENDOPLASMIC RETICULUM MANNOSIDASE MNL2-RELATED"/>
    <property type="match status" value="1"/>
</dbReference>
<keyword evidence="9" id="KW-0326">Glycosidase</keyword>
<proteinExistence type="inferred from homology"/>
<dbReference type="EC" id="3.2.1.-" evidence="9"/>
<comment type="similarity">
    <text evidence="3 9">Belongs to the glycosyl hydrolase 47 family.</text>
</comment>
<feature type="active site" evidence="6">
    <location>
        <position position="277"/>
    </location>
</feature>
<dbReference type="STRING" id="348802.A0A0D2EY29"/>
<evidence type="ECO:0000256" key="6">
    <source>
        <dbReference type="PIRSR" id="PIRSR601382-1"/>
    </source>
</evidence>
<dbReference type="AlphaFoldDB" id="A0A0D2EY29"/>
<dbReference type="Pfam" id="PF01532">
    <property type="entry name" value="Glyco_hydro_47"/>
    <property type="match status" value="1"/>
</dbReference>
<reference evidence="10 11" key="1">
    <citation type="submission" date="2015-01" db="EMBL/GenBank/DDBJ databases">
        <title>The Genome Sequence of Exophiala xenobiotica CBS118157.</title>
        <authorList>
            <consortium name="The Broad Institute Genomics Platform"/>
            <person name="Cuomo C."/>
            <person name="de Hoog S."/>
            <person name="Gorbushina A."/>
            <person name="Stielow B."/>
            <person name="Teixiera M."/>
            <person name="Abouelleil A."/>
            <person name="Chapman S.B."/>
            <person name="Priest M."/>
            <person name="Young S.K."/>
            <person name="Wortman J."/>
            <person name="Nusbaum C."/>
            <person name="Birren B."/>
        </authorList>
    </citation>
    <scope>NUCLEOTIDE SEQUENCE [LARGE SCALE GENOMIC DNA]</scope>
    <source>
        <strain evidence="10 11">CBS 118157</strain>
    </source>
</reference>
<evidence type="ECO:0000313" key="11">
    <source>
        <dbReference type="Proteomes" id="UP000054342"/>
    </source>
</evidence>
<evidence type="ECO:0000256" key="7">
    <source>
        <dbReference type="PIRSR" id="PIRSR601382-2"/>
    </source>
</evidence>
<dbReference type="OrthoDB" id="8118055at2759"/>
<dbReference type="GO" id="GO:0036503">
    <property type="term" value="P:ERAD pathway"/>
    <property type="evidence" value="ECO:0007669"/>
    <property type="project" value="UniProtKB-ARBA"/>
</dbReference>
<dbReference type="Proteomes" id="UP000054342">
    <property type="component" value="Unassembled WGS sequence"/>
</dbReference>
<feature type="binding site" evidence="7">
    <location>
        <position position="555"/>
    </location>
    <ligand>
        <name>Ca(2+)</name>
        <dbReference type="ChEBI" id="CHEBI:29108"/>
    </ligand>
</feature>
<dbReference type="GeneID" id="25330255"/>
<dbReference type="InterPro" id="IPR012341">
    <property type="entry name" value="6hp_glycosidase-like_sf"/>
</dbReference>
<keyword evidence="5 8" id="KW-1015">Disulfide bond</keyword>
<dbReference type="HOGENOM" id="CLU_003818_0_0_1"/>
<dbReference type="PANTHER" id="PTHR11742">
    <property type="entry name" value="MANNOSYL-OLIGOSACCHARIDE ALPHA-1,2-MANNOSIDASE-RELATED"/>
    <property type="match status" value="1"/>
</dbReference>
<feature type="disulfide bond" evidence="8">
    <location>
        <begin position="352"/>
        <end position="381"/>
    </location>
</feature>